<sequence>MSTEAKSYFVNLHPTSMDEISTTYIDDPELIQYEIKATPDQLEKIKHLVSETHAHDMEAQNLFTFRHFDEHIEENDRYEFERGFEHVLHAIYDLGTPDTKAKIEEMHWFDKPH</sequence>
<dbReference type="Proteomes" id="UP000242310">
    <property type="component" value="Unassembled WGS sequence"/>
</dbReference>
<dbReference type="OrthoDB" id="2706506at2"/>
<comment type="caution">
    <text evidence="1">The sequence shown here is derived from an EMBL/GenBank/DDBJ whole genome shotgun (WGS) entry which is preliminary data.</text>
</comment>
<dbReference type="RefSeq" id="WP_106589306.1">
    <property type="nucleotide sequence ID" value="NZ_PYAV01000010.1"/>
</dbReference>
<dbReference type="AlphaFoldDB" id="A0A2P8HBQ0"/>
<name>A0A2P8HBQ0_9BACI</name>
<proteinExistence type="predicted"/>
<evidence type="ECO:0000313" key="2">
    <source>
        <dbReference type="Proteomes" id="UP000242310"/>
    </source>
</evidence>
<keyword evidence="2" id="KW-1185">Reference proteome</keyword>
<accession>A0A2P8HBQ0</accession>
<gene>
    <name evidence="1" type="ORF">B0H94_110124</name>
</gene>
<evidence type="ECO:0000313" key="1">
    <source>
        <dbReference type="EMBL" id="PSL43648.1"/>
    </source>
</evidence>
<organism evidence="1 2">
    <name type="scientific">Salsuginibacillus halophilus</name>
    <dbReference type="NCBI Taxonomy" id="517424"/>
    <lineage>
        <taxon>Bacteria</taxon>
        <taxon>Bacillati</taxon>
        <taxon>Bacillota</taxon>
        <taxon>Bacilli</taxon>
        <taxon>Bacillales</taxon>
        <taxon>Bacillaceae</taxon>
        <taxon>Salsuginibacillus</taxon>
    </lineage>
</organism>
<reference evidence="1 2" key="1">
    <citation type="submission" date="2018-03" db="EMBL/GenBank/DDBJ databases">
        <title>Genomic Encyclopedia of Type Strains, Phase III (KMG-III): the genomes of soil and plant-associated and newly described type strains.</title>
        <authorList>
            <person name="Whitman W."/>
        </authorList>
    </citation>
    <scope>NUCLEOTIDE SEQUENCE [LARGE SCALE GENOMIC DNA]</scope>
    <source>
        <strain evidence="1 2">CGMCC 1.07653</strain>
    </source>
</reference>
<protein>
    <submittedName>
        <fullName evidence="1">Uncharacterized protein</fullName>
    </submittedName>
</protein>
<dbReference type="EMBL" id="PYAV01000010">
    <property type="protein sequence ID" value="PSL43648.1"/>
    <property type="molecule type" value="Genomic_DNA"/>
</dbReference>